<dbReference type="GeneID" id="63816172"/>
<evidence type="ECO:0000256" key="2">
    <source>
        <dbReference type="SAM" id="SignalP"/>
    </source>
</evidence>
<protein>
    <submittedName>
        <fullName evidence="3">Uncharacterized protein</fullName>
    </submittedName>
</protein>
<accession>A0A2T5LZR6</accession>
<feature type="chain" id="PRO_5015667815" evidence="2">
    <location>
        <begin position="21"/>
        <end position="194"/>
    </location>
</feature>
<dbReference type="EMBL" id="MSFN02000003">
    <property type="protein sequence ID" value="PTU21775.1"/>
    <property type="molecule type" value="Genomic_DNA"/>
</dbReference>
<organism evidence="3 4">
    <name type="scientific">Aspergillus ochraceoroseus IBT 24754</name>
    <dbReference type="NCBI Taxonomy" id="1392256"/>
    <lineage>
        <taxon>Eukaryota</taxon>
        <taxon>Fungi</taxon>
        <taxon>Dikarya</taxon>
        <taxon>Ascomycota</taxon>
        <taxon>Pezizomycotina</taxon>
        <taxon>Eurotiomycetes</taxon>
        <taxon>Eurotiomycetidae</taxon>
        <taxon>Eurotiales</taxon>
        <taxon>Aspergillaceae</taxon>
        <taxon>Aspergillus</taxon>
        <taxon>Aspergillus subgen. Nidulantes</taxon>
    </lineage>
</organism>
<keyword evidence="2" id="KW-0732">Signal</keyword>
<gene>
    <name evidence="3" type="ORF">P175DRAFT_0522990</name>
</gene>
<evidence type="ECO:0000256" key="1">
    <source>
        <dbReference type="SAM" id="MobiDB-lite"/>
    </source>
</evidence>
<dbReference type="RefSeq" id="XP_040753167.1">
    <property type="nucleotide sequence ID" value="XM_040899290.1"/>
</dbReference>
<evidence type="ECO:0000313" key="4">
    <source>
        <dbReference type="Proteomes" id="UP000244073"/>
    </source>
</evidence>
<proteinExistence type="predicted"/>
<dbReference type="VEuPathDB" id="FungiDB:P175DRAFT_0522990"/>
<feature type="region of interest" description="Disordered" evidence="1">
    <location>
        <begin position="77"/>
        <end position="162"/>
    </location>
</feature>
<reference evidence="3 4" key="1">
    <citation type="journal article" date="2018" name="Proc. Natl. Acad. Sci. U.S.A.">
        <title>Linking secondary metabolites to gene clusters through genome sequencing of six diverse Aspergillus species.</title>
        <authorList>
            <person name="Kaerboelling I."/>
            <person name="Vesth T.C."/>
            <person name="Frisvad J.C."/>
            <person name="Nybo J.L."/>
            <person name="Theobald S."/>
            <person name="Kuo A."/>
            <person name="Bowyer P."/>
            <person name="Matsuda Y."/>
            <person name="Mondo S."/>
            <person name="Lyhne E.K."/>
            <person name="Kogle M.E."/>
            <person name="Clum A."/>
            <person name="Lipzen A."/>
            <person name="Salamov A."/>
            <person name="Ngan C.Y."/>
            <person name="Daum C."/>
            <person name="Chiniquy J."/>
            <person name="Barry K."/>
            <person name="LaButti K."/>
            <person name="Haridas S."/>
            <person name="Simmons B.A."/>
            <person name="Magnuson J.K."/>
            <person name="Mortensen U.H."/>
            <person name="Larsen T.O."/>
            <person name="Grigoriev I.V."/>
            <person name="Baker S.E."/>
            <person name="Andersen M.R."/>
        </authorList>
    </citation>
    <scope>NUCLEOTIDE SEQUENCE [LARGE SCALE GENOMIC DNA]</scope>
    <source>
        <strain evidence="3 4">IBT 24754</strain>
    </source>
</reference>
<feature type="compositionally biased region" description="Polar residues" evidence="1">
    <location>
        <begin position="144"/>
        <end position="153"/>
    </location>
</feature>
<feature type="signal peptide" evidence="2">
    <location>
        <begin position="1"/>
        <end position="20"/>
    </location>
</feature>
<dbReference type="Proteomes" id="UP000244073">
    <property type="component" value="Unassembled WGS sequence"/>
</dbReference>
<name>A0A2T5LZR6_9EURO</name>
<sequence length="194" mass="19826">MAHKIIISLAICLLATISFAEKNVGHVDVDLVWDESAMDAFGNPKANEATAFNHKLVYRHTTATVTVTVTETYCGPIQPSVSETSPVTSIPEASLVPGTSVGSVPPTEQAPTSEIPSPPTSTVQPTSFSSSEAPSTSSEHTATLPTTSFVSGHSSAAPTSTVSVAPTSNVGCMRGGTISAALALALTALRLFAA</sequence>
<feature type="compositionally biased region" description="Polar residues" evidence="1">
    <location>
        <begin position="79"/>
        <end position="88"/>
    </location>
</feature>
<feature type="compositionally biased region" description="Low complexity" evidence="1">
    <location>
        <begin position="111"/>
        <end position="143"/>
    </location>
</feature>
<comment type="caution">
    <text evidence="3">The sequence shown here is derived from an EMBL/GenBank/DDBJ whole genome shotgun (WGS) entry which is preliminary data.</text>
</comment>
<evidence type="ECO:0000313" key="3">
    <source>
        <dbReference type="EMBL" id="PTU21775.1"/>
    </source>
</evidence>
<dbReference type="AlphaFoldDB" id="A0A2T5LZR6"/>